<dbReference type="HOGENOM" id="CLU_1099949_0_0_1"/>
<dbReference type="STRING" id="4533.J3MJ84"/>
<evidence type="ECO:0000313" key="1">
    <source>
        <dbReference type="EnsemblPlants" id="OB07G14660.1"/>
    </source>
</evidence>
<reference evidence="1" key="1">
    <citation type="journal article" date="2013" name="Nat. Commun.">
        <title>Whole-genome sequencing of Oryza brachyantha reveals mechanisms underlying Oryza genome evolution.</title>
        <authorList>
            <person name="Chen J."/>
            <person name="Huang Q."/>
            <person name="Gao D."/>
            <person name="Wang J."/>
            <person name="Lang Y."/>
            <person name="Liu T."/>
            <person name="Li B."/>
            <person name="Bai Z."/>
            <person name="Luis Goicoechea J."/>
            <person name="Liang C."/>
            <person name="Chen C."/>
            <person name="Zhang W."/>
            <person name="Sun S."/>
            <person name="Liao Y."/>
            <person name="Zhang X."/>
            <person name="Yang L."/>
            <person name="Song C."/>
            <person name="Wang M."/>
            <person name="Shi J."/>
            <person name="Liu G."/>
            <person name="Liu J."/>
            <person name="Zhou H."/>
            <person name="Zhou W."/>
            <person name="Yu Q."/>
            <person name="An N."/>
            <person name="Chen Y."/>
            <person name="Cai Q."/>
            <person name="Wang B."/>
            <person name="Liu B."/>
            <person name="Min J."/>
            <person name="Huang Y."/>
            <person name="Wu H."/>
            <person name="Li Z."/>
            <person name="Zhang Y."/>
            <person name="Yin Y."/>
            <person name="Song W."/>
            <person name="Jiang J."/>
            <person name="Jackson S.A."/>
            <person name="Wing R.A."/>
            <person name="Wang J."/>
            <person name="Chen M."/>
        </authorList>
    </citation>
    <scope>NUCLEOTIDE SEQUENCE [LARGE SCALE GENOMIC DNA]</scope>
    <source>
        <strain evidence="1">cv. IRGC 101232</strain>
    </source>
</reference>
<dbReference type="Proteomes" id="UP000006038">
    <property type="component" value="Chromosome 7"/>
</dbReference>
<evidence type="ECO:0000313" key="2">
    <source>
        <dbReference type="Proteomes" id="UP000006038"/>
    </source>
</evidence>
<accession>J3MJ84</accession>
<dbReference type="EnsemblPlants" id="OB07G14660.1">
    <property type="protein sequence ID" value="OB07G14660.1"/>
    <property type="gene ID" value="OB07G14660"/>
</dbReference>
<proteinExistence type="predicted"/>
<protein>
    <recommendedName>
        <fullName evidence="3">F-box associated domain-containing protein</fullName>
    </recommendedName>
</protein>
<name>J3MJ84_ORYBR</name>
<reference evidence="1" key="2">
    <citation type="submission" date="2013-04" db="UniProtKB">
        <authorList>
            <consortium name="EnsemblPlants"/>
        </authorList>
    </citation>
    <scope>IDENTIFICATION</scope>
</reference>
<evidence type="ECO:0008006" key="3">
    <source>
        <dbReference type="Google" id="ProtNLM"/>
    </source>
</evidence>
<keyword evidence="2" id="KW-1185">Reference proteome</keyword>
<dbReference type="AlphaFoldDB" id="J3MJ84"/>
<sequence length="253" mass="28761">MDSMALFDLKTEKWTSFLQGPITSYPELNSIDDILPEPQEMEVYQNLSMAELNNVLVVAQHTDYRDPKIDSFVDLWYLVDSDKDTWDRKHRIGLGKTAQDAEHYFPWVNPSLVLDDGRIVIYIHVARSNVQGQYTRRLVRLYDPETETLSSDLVDVRNIHSLGFFTGSLLGLSSCQVVRISQGFLYRKLVGCVDCRGVNYLLAELLESQRESTESGDFLVSVVLLYFKCMKLDCVDCSDTVPNDSSVHAEGSN</sequence>
<dbReference type="Gramene" id="OB07G14660.1">
    <property type="protein sequence ID" value="OB07G14660.1"/>
    <property type="gene ID" value="OB07G14660"/>
</dbReference>
<organism evidence="1">
    <name type="scientific">Oryza brachyantha</name>
    <name type="common">malo sina</name>
    <dbReference type="NCBI Taxonomy" id="4533"/>
    <lineage>
        <taxon>Eukaryota</taxon>
        <taxon>Viridiplantae</taxon>
        <taxon>Streptophyta</taxon>
        <taxon>Embryophyta</taxon>
        <taxon>Tracheophyta</taxon>
        <taxon>Spermatophyta</taxon>
        <taxon>Magnoliopsida</taxon>
        <taxon>Liliopsida</taxon>
        <taxon>Poales</taxon>
        <taxon>Poaceae</taxon>
        <taxon>BOP clade</taxon>
        <taxon>Oryzoideae</taxon>
        <taxon>Oryzeae</taxon>
        <taxon>Oryzinae</taxon>
        <taxon>Oryza</taxon>
    </lineage>
</organism>
<dbReference type="eggNOG" id="ENOG502R288">
    <property type="taxonomic scope" value="Eukaryota"/>
</dbReference>